<evidence type="ECO:0000313" key="2">
    <source>
        <dbReference type="Proteomes" id="UP001501638"/>
    </source>
</evidence>
<gene>
    <name evidence="1" type="ORF">GCM10010405_05030</name>
</gene>
<accession>A0ABN3JA68</accession>
<dbReference type="InterPro" id="IPR050583">
    <property type="entry name" value="Mycobacterial_A85_antigen"/>
</dbReference>
<dbReference type="EMBL" id="BAAASZ010000005">
    <property type="protein sequence ID" value="GAA2425506.1"/>
    <property type="molecule type" value="Genomic_DNA"/>
</dbReference>
<organism evidence="1 2">
    <name type="scientific">Streptomyces macrosporus</name>
    <dbReference type="NCBI Taxonomy" id="44032"/>
    <lineage>
        <taxon>Bacteria</taxon>
        <taxon>Bacillati</taxon>
        <taxon>Actinomycetota</taxon>
        <taxon>Actinomycetes</taxon>
        <taxon>Kitasatosporales</taxon>
        <taxon>Streptomycetaceae</taxon>
        <taxon>Streptomyces</taxon>
    </lineage>
</organism>
<name>A0ABN3JA68_9ACTN</name>
<dbReference type="SUPFAM" id="SSF53474">
    <property type="entry name" value="alpha/beta-Hydrolases"/>
    <property type="match status" value="1"/>
</dbReference>
<keyword evidence="2" id="KW-1185">Reference proteome</keyword>
<dbReference type="RefSeq" id="WP_344320362.1">
    <property type="nucleotide sequence ID" value="NZ_BAAASZ010000005.1"/>
</dbReference>
<comment type="caution">
    <text evidence="1">The sequence shown here is derived from an EMBL/GenBank/DDBJ whole genome shotgun (WGS) entry which is preliminary data.</text>
</comment>
<evidence type="ECO:0008006" key="3">
    <source>
        <dbReference type="Google" id="ProtNLM"/>
    </source>
</evidence>
<dbReference type="PANTHER" id="PTHR48098">
    <property type="entry name" value="ENTEROCHELIN ESTERASE-RELATED"/>
    <property type="match status" value="1"/>
</dbReference>
<evidence type="ECO:0000313" key="1">
    <source>
        <dbReference type="EMBL" id="GAA2425506.1"/>
    </source>
</evidence>
<proteinExistence type="predicted"/>
<dbReference type="PANTHER" id="PTHR48098:SF1">
    <property type="entry name" value="DIACYLGLYCEROL ACYLTRANSFERASE_MYCOLYLTRANSFERASE AG85A"/>
    <property type="match status" value="1"/>
</dbReference>
<dbReference type="Proteomes" id="UP001501638">
    <property type="component" value="Unassembled WGS sequence"/>
</dbReference>
<dbReference type="Gene3D" id="3.40.50.1820">
    <property type="entry name" value="alpha/beta hydrolase"/>
    <property type="match status" value="1"/>
</dbReference>
<reference evidence="1 2" key="1">
    <citation type="journal article" date="2019" name="Int. J. Syst. Evol. Microbiol.">
        <title>The Global Catalogue of Microorganisms (GCM) 10K type strain sequencing project: providing services to taxonomists for standard genome sequencing and annotation.</title>
        <authorList>
            <consortium name="The Broad Institute Genomics Platform"/>
            <consortium name="The Broad Institute Genome Sequencing Center for Infectious Disease"/>
            <person name="Wu L."/>
            <person name="Ma J."/>
        </authorList>
    </citation>
    <scope>NUCLEOTIDE SEQUENCE [LARGE SCALE GENOMIC DNA]</scope>
    <source>
        <strain evidence="1 2">JCM 6305</strain>
    </source>
</reference>
<dbReference type="Pfam" id="PF00756">
    <property type="entry name" value="Esterase"/>
    <property type="match status" value="1"/>
</dbReference>
<dbReference type="InterPro" id="IPR029058">
    <property type="entry name" value="AB_hydrolase_fold"/>
</dbReference>
<protein>
    <recommendedName>
        <fullName evidence="3">Esterase</fullName>
    </recommendedName>
</protein>
<sequence>MPARVLTPCWRSRALGRDKRVNVLLPEDYTEEGPRYPVLYLLHGYGAGRDTWLRRTRLLDALRGSRLIVVLPESGRRWLINDHAGLRYEDYVIHDLVPAVDEHFPTLADRSARAIGGFSMGGAAALFLALRHRGLFAAVASYAGAFEAPHRTGDPYAVHRGEPDFVMPTVESHERVWGPPGSATRRRYDPYRLIDAPSTEPPPVFHLDIGMQDHDRMVRMSRTVREALDRRGWQVEYHERRGGHDWEYVEAALPASLEFLSRNLSGTAADGAVPHP</sequence>
<dbReference type="InterPro" id="IPR000801">
    <property type="entry name" value="Esterase-like"/>
</dbReference>